<accession>A0ABQ8IWM8</accession>
<comment type="caution">
    <text evidence="1">The sequence shown here is derived from an EMBL/GenBank/DDBJ whole genome shotgun (WGS) entry which is preliminary data.</text>
</comment>
<gene>
    <name evidence="1" type="ORF">DERP_008550</name>
</gene>
<name>A0ABQ8IWM8_DERPT</name>
<protein>
    <submittedName>
        <fullName evidence="1">Uncharacterized protein</fullName>
    </submittedName>
</protein>
<dbReference type="Proteomes" id="UP000887458">
    <property type="component" value="Unassembled WGS sequence"/>
</dbReference>
<evidence type="ECO:0000313" key="2">
    <source>
        <dbReference type="Proteomes" id="UP000887458"/>
    </source>
</evidence>
<evidence type="ECO:0000313" key="1">
    <source>
        <dbReference type="EMBL" id="KAH9414710.1"/>
    </source>
</evidence>
<reference evidence="1 2" key="1">
    <citation type="journal article" date="2018" name="J. Allergy Clin. Immunol.">
        <title>High-quality assembly of Dermatophagoides pteronyssinus genome and transcriptome reveals a wide range of novel allergens.</title>
        <authorList>
            <person name="Liu X.Y."/>
            <person name="Yang K.Y."/>
            <person name="Wang M.Q."/>
            <person name="Kwok J.S."/>
            <person name="Zeng X."/>
            <person name="Yang Z."/>
            <person name="Xiao X.J."/>
            <person name="Lau C.P."/>
            <person name="Li Y."/>
            <person name="Huang Z.M."/>
            <person name="Ba J.G."/>
            <person name="Yim A.K."/>
            <person name="Ouyang C.Y."/>
            <person name="Ngai S.M."/>
            <person name="Chan T.F."/>
            <person name="Leung E.L."/>
            <person name="Liu L."/>
            <person name="Liu Z.G."/>
            <person name="Tsui S.K."/>
        </authorList>
    </citation>
    <scope>NUCLEOTIDE SEQUENCE [LARGE SCALE GENOMIC DNA]</scope>
    <source>
        <strain evidence="1">Derp</strain>
    </source>
</reference>
<organism evidence="1 2">
    <name type="scientific">Dermatophagoides pteronyssinus</name>
    <name type="common">European house dust mite</name>
    <dbReference type="NCBI Taxonomy" id="6956"/>
    <lineage>
        <taxon>Eukaryota</taxon>
        <taxon>Metazoa</taxon>
        <taxon>Ecdysozoa</taxon>
        <taxon>Arthropoda</taxon>
        <taxon>Chelicerata</taxon>
        <taxon>Arachnida</taxon>
        <taxon>Acari</taxon>
        <taxon>Acariformes</taxon>
        <taxon>Sarcoptiformes</taxon>
        <taxon>Astigmata</taxon>
        <taxon>Psoroptidia</taxon>
        <taxon>Analgoidea</taxon>
        <taxon>Pyroglyphidae</taxon>
        <taxon>Dermatophagoidinae</taxon>
        <taxon>Dermatophagoides</taxon>
    </lineage>
</organism>
<keyword evidence="2" id="KW-1185">Reference proteome</keyword>
<reference evidence="1 2" key="2">
    <citation type="journal article" date="2022" name="Mol. Biol. Evol.">
        <title>Comparative Genomics Reveals Insights into the Divergent Evolution of Astigmatic Mites and Household Pest Adaptations.</title>
        <authorList>
            <person name="Xiong Q."/>
            <person name="Wan A.T."/>
            <person name="Liu X."/>
            <person name="Fung C.S."/>
            <person name="Xiao X."/>
            <person name="Malainual N."/>
            <person name="Hou J."/>
            <person name="Wang L."/>
            <person name="Wang M."/>
            <person name="Yang K.Y."/>
            <person name="Cui Y."/>
            <person name="Leung E.L."/>
            <person name="Nong W."/>
            <person name="Shin S.K."/>
            <person name="Au S.W."/>
            <person name="Jeong K.Y."/>
            <person name="Chew F.T."/>
            <person name="Hui J.H."/>
            <person name="Leung T.F."/>
            <person name="Tungtrongchitr A."/>
            <person name="Zhong N."/>
            <person name="Liu Z."/>
            <person name="Tsui S.K."/>
        </authorList>
    </citation>
    <scope>NUCLEOTIDE SEQUENCE [LARGE SCALE GENOMIC DNA]</scope>
    <source>
        <strain evidence="1">Derp</strain>
    </source>
</reference>
<proteinExistence type="predicted"/>
<dbReference type="EMBL" id="NJHN03000105">
    <property type="protein sequence ID" value="KAH9414710.1"/>
    <property type="molecule type" value="Genomic_DNA"/>
</dbReference>
<sequence length="70" mass="7881">MIIFSITIKLKSNSSMQKTIITITSSFDHLIETVLIDTIDLMEFLHFRSPLSCTFIPSSSLSLDSSKNIE</sequence>